<keyword evidence="3 7" id="KW-0812">Transmembrane</keyword>
<dbReference type="InterPro" id="IPR017039">
    <property type="entry name" value="Virul_fac_BrkB"/>
</dbReference>
<dbReference type="NCBIfam" id="TIGR00765">
    <property type="entry name" value="yihY_not_rbn"/>
    <property type="match status" value="1"/>
</dbReference>
<dbReference type="Pfam" id="PF03631">
    <property type="entry name" value="Virul_fac_BrkB"/>
    <property type="match status" value="1"/>
</dbReference>
<dbReference type="PANTHER" id="PTHR30213:SF0">
    <property type="entry name" value="UPF0761 MEMBRANE PROTEIN YIHY"/>
    <property type="match status" value="1"/>
</dbReference>
<feature type="transmembrane region" description="Helical" evidence="7">
    <location>
        <begin position="236"/>
        <end position="260"/>
    </location>
</feature>
<evidence type="ECO:0000313" key="8">
    <source>
        <dbReference type="EMBL" id="GAA1841818.1"/>
    </source>
</evidence>
<proteinExistence type="predicted"/>
<comment type="caution">
    <text evidence="8">The sequence shown here is derived from an EMBL/GenBank/DDBJ whole genome shotgun (WGS) entry which is preliminary data.</text>
</comment>
<feature type="transmembrane region" description="Helical" evidence="7">
    <location>
        <begin position="272"/>
        <end position="293"/>
    </location>
</feature>
<dbReference type="EMBL" id="BAAANK010000008">
    <property type="protein sequence ID" value="GAA1841818.1"/>
    <property type="molecule type" value="Genomic_DNA"/>
</dbReference>
<evidence type="ECO:0000256" key="4">
    <source>
        <dbReference type="ARBA" id="ARBA00022989"/>
    </source>
</evidence>
<dbReference type="PANTHER" id="PTHR30213">
    <property type="entry name" value="INNER MEMBRANE PROTEIN YHJD"/>
    <property type="match status" value="1"/>
</dbReference>
<evidence type="ECO:0000256" key="3">
    <source>
        <dbReference type="ARBA" id="ARBA00022692"/>
    </source>
</evidence>
<evidence type="ECO:0000313" key="9">
    <source>
        <dbReference type="Proteomes" id="UP001501746"/>
    </source>
</evidence>
<feature type="transmembrane region" description="Helical" evidence="7">
    <location>
        <begin position="162"/>
        <end position="185"/>
    </location>
</feature>
<feature type="region of interest" description="Disordered" evidence="6">
    <location>
        <begin position="1"/>
        <end position="25"/>
    </location>
</feature>
<evidence type="ECO:0000256" key="5">
    <source>
        <dbReference type="ARBA" id="ARBA00023136"/>
    </source>
</evidence>
<feature type="compositionally biased region" description="Basic and acidic residues" evidence="6">
    <location>
        <begin position="320"/>
        <end position="349"/>
    </location>
</feature>
<feature type="compositionally biased region" description="Basic and acidic residues" evidence="6">
    <location>
        <begin position="363"/>
        <end position="376"/>
    </location>
</feature>
<keyword evidence="2" id="KW-1003">Cell membrane</keyword>
<gene>
    <name evidence="8" type="ORF">GCM10009750_30120</name>
</gene>
<evidence type="ECO:0000256" key="1">
    <source>
        <dbReference type="ARBA" id="ARBA00004651"/>
    </source>
</evidence>
<keyword evidence="9" id="KW-1185">Reference proteome</keyword>
<feature type="compositionally biased region" description="Basic and acidic residues" evidence="6">
    <location>
        <begin position="16"/>
        <end position="25"/>
    </location>
</feature>
<evidence type="ECO:0000256" key="6">
    <source>
        <dbReference type="SAM" id="MobiDB-lite"/>
    </source>
</evidence>
<reference evidence="8 9" key="1">
    <citation type="journal article" date="2019" name="Int. J. Syst. Evol. Microbiol.">
        <title>The Global Catalogue of Microorganisms (GCM) 10K type strain sequencing project: providing services to taxonomists for standard genome sequencing and annotation.</title>
        <authorList>
            <consortium name="The Broad Institute Genomics Platform"/>
            <consortium name="The Broad Institute Genome Sequencing Center for Infectious Disease"/>
            <person name="Wu L."/>
            <person name="Ma J."/>
        </authorList>
    </citation>
    <scope>NUCLEOTIDE SEQUENCE [LARGE SCALE GENOMIC DNA]</scope>
    <source>
        <strain evidence="8 9">JCM 14323</strain>
    </source>
</reference>
<dbReference type="Proteomes" id="UP001501746">
    <property type="component" value="Unassembled WGS sequence"/>
</dbReference>
<keyword evidence="5 7" id="KW-0472">Membrane</keyword>
<evidence type="ECO:0000256" key="7">
    <source>
        <dbReference type="SAM" id="Phobius"/>
    </source>
</evidence>
<evidence type="ECO:0000256" key="2">
    <source>
        <dbReference type="ARBA" id="ARBA00022475"/>
    </source>
</evidence>
<feature type="transmembrane region" description="Helical" evidence="7">
    <location>
        <begin position="115"/>
        <end position="141"/>
    </location>
</feature>
<accession>A0ABN2MZM4</accession>
<feature type="transmembrane region" description="Helical" evidence="7">
    <location>
        <begin position="55"/>
        <end position="77"/>
    </location>
</feature>
<dbReference type="RefSeq" id="WP_157426686.1">
    <property type="nucleotide sequence ID" value="NZ_BAAANK010000008.1"/>
</dbReference>
<organism evidence="8 9">
    <name type="scientific">Agromyces salentinus</name>
    <dbReference type="NCBI Taxonomy" id="269421"/>
    <lineage>
        <taxon>Bacteria</taxon>
        <taxon>Bacillati</taxon>
        <taxon>Actinomycetota</taxon>
        <taxon>Actinomycetes</taxon>
        <taxon>Micrococcales</taxon>
        <taxon>Microbacteriaceae</taxon>
        <taxon>Agromyces</taxon>
    </lineage>
</organism>
<sequence>MTAPVTRPQDGAPAPEDDRKPDSPKEVTKRSWLYVLRKSFREFIDDQCPDRAASLTYYGVLALFPGLLALMSLLALVGQGQRAIDALFGIVEQVAPGQALDIIRGPLEDFSTSPAAGLGFVTGLVLAIWSASGYVGAFSRAMNEIYEIEEGRPIWKLRPMQLVVTIITLVLIVVIAVILVVSGPVTEAIGDALGLGEAVEVVWEIAKWPLLALAVILAIAILYYATPNAKQPKFRWISLGAVVAIVALVIVSAGFALYVANFSNYDRTYGSFGGVIVFLLWLWLANCALLFGAEFDAELERGRQLQAGIEAEEQIQLPPRDTRKSDKAARKDQEDVELGRRIRLDHGASEDTGSPESGASGGRSRDDAVETDRGPR</sequence>
<protein>
    <submittedName>
        <fullName evidence="8">YihY/virulence factor BrkB family protein</fullName>
    </submittedName>
</protein>
<name>A0ABN2MZM4_9MICO</name>
<feature type="transmembrane region" description="Helical" evidence="7">
    <location>
        <begin position="205"/>
        <end position="224"/>
    </location>
</feature>
<feature type="region of interest" description="Disordered" evidence="6">
    <location>
        <begin position="315"/>
        <end position="376"/>
    </location>
</feature>
<comment type="subcellular location">
    <subcellularLocation>
        <location evidence="1">Cell membrane</location>
        <topology evidence="1">Multi-pass membrane protein</topology>
    </subcellularLocation>
</comment>
<keyword evidence="4 7" id="KW-1133">Transmembrane helix</keyword>